<evidence type="ECO:0000313" key="5">
    <source>
        <dbReference type="Proteomes" id="UP000309128"/>
    </source>
</evidence>
<dbReference type="InterPro" id="IPR028082">
    <property type="entry name" value="Peripla_BP_I"/>
</dbReference>
<organism evidence="4 5">
    <name type="scientific">Nonomuraea turkmeniaca</name>
    <dbReference type="NCBI Taxonomy" id="103838"/>
    <lineage>
        <taxon>Bacteria</taxon>
        <taxon>Bacillati</taxon>
        <taxon>Actinomycetota</taxon>
        <taxon>Actinomycetes</taxon>
        <taxon>Streptosporangiales</taxon>
        <taxon>Streptosporangiaceae</taxon>
        <taxon>Nonomuraea</taxon>
    </lineage>
</organism>
<proteinExistence type="inferred from homology"/>
<reference evidence="4 5" key="1">
    <citation type="submission" date="2019-05" db="EMBL/GenBank/DDBJ databases">
        <title>Draft genome sequence of Nonomuraea turkmeniaca DSM 43926.</title>
        <authorList>
            <person name="Saricaoglu S."/>
            <person name="Isik K."/>
        </authorList>
    </citation>
    <scope>NUCLEOTIDE SEQUENCE [LARGE SCALE GENOMIC DNA]</scope>
    <source>
        <strain evidence="4 5">DSM 43926</strain>
    </source>
</reference>
<keyword evidence="2" id="KW-0732">Signal</keyword>
<dbReference type="EMBL" id="VCKY01000300">
    <property type="protein sequence ID" value="TMR08350.1"/>
    <property type="molecule type" value="Genomic_DNA"/>
</dbReference>
<dbReference type="Pfam" id="PF13458">
    <property type="entry name" value="Peripla_BP_6"/>
    <property type="match status" value="1"/>
</dbReference>
<dbReference type="SUPFAM" id="SSF53822">
    <property type="entry name" value="Periplasmic binding protein-like I"/>
    <property type="match status" value="1"/>
</dbReference>
<evidence type="ECO:0000313" key="4">
    <source>
        <dbReference type="EMBL" id="TMR08350.1"/>
    </source>
</evidence>
<dbReference type="OrthoDB" id="3205221at2"/>
<evidence type="ECO:0000259" key="3">
    <source>
        <dbReference type="Pfam" id="PF13458"/>
    </source>
</evidence>
<dbReference type="Gene3D" id="3.40.50.2300">
    <property type="match status" value="2"/>
</dbReference>
<feature type="domain" description="Leucine-binding protein" evidence="3">
    <location>
        <begin position="8"/>
        <end position="165"/>
    </location>
</feature>
<gene>
    <name evidence="4" type="ORF">ETD86_48230</name>
</gene>
<dbReference type="Proteomes" id="UP000309128">
    <property type="component" value="Unassembled WGS sequence"/>
</dbReference>
<name>A0A5S4EXI2_9ACTN</name>
<dbReference type="RefSeq" id="WP_138673332.1">
    <property type="nucleotide sequence ID" value="NZ_VCKY01000300.1"/>
</dbReference>
<evidence type="ECO:0000256" key="1">
    <source>
        <dbReference type="ARBA" id="ARBA00010062"/>
    </source>
</evidence>
<protein>
    <recommendedName>
        <fullName evidence="3">Leucine-binding protein domain-containing protein</fullName>
    </recommendedName>
</protein>
<sequence>MPQVAGLRLGVPLSLSGRHSRFGEQARLGLDVWWSFDESVELVVEDDRSDPGVLEDVLRRLSARCDILLGPYSTQLTRRAGSVAAALGRVIWNHGGSGDDVQAAHPGHVISVLTPAGRYAEPFLRHLAEHGDRSPLWIAEGKGSFGRQVAAGAAACAHEVGVPVTRVRAGDALPAGGDWNLLCAGSFGEDVEVIKRAGTPRVVCAVAAGVREFGEAVHDPRG</sequence>
<evidence type="ECO:0000256" key="2">
    <source>
        <dbReference type="ARBA" id="ARBA00022729"/>
    </source>
</evidence>
<feature type="non-terminal residue" evidence="4">
    <location>
        <position position="222"/>
    </location>
</feature>
<accession>A0A5S4EXI2</accession>
<comment type="similarity">
    <text evidence="1">Belongs to the leucine-binding protein family.</text>
</comment>
<dbReference type="AlphaFoldDB" id="A0A5S4EXI2"/>
<keyword evidence="5" id="KW-1185">Reference proteome</keyword>
<dbReference type="InterPro" id="IPR028081">
    <property type="entry name" value="Leu-bd"/>
</dbReference>
<comment type="caution">
    <text evidence="4">The sequence shown here is derived from an EMBL/GenBank/DDBJ whole genome shotgun (WGS) entry which is preliminary data.</text>
</comment>